<accession>A0A084SN43</accession>
<comment type="caution">
    <text evidence="1">The sequence shown here is derived from an EMBL/GenBank/DDBJ whole genome shotgun (WGS) entry which is preliminary data.</text>
</comment>
<sequence>MSLLTDTMGRPERVHTLLKLLEAHGGRLGYDETVAWLQPSILRGEKNSTDAAKQTIGSARSLGFIRDDGNLLLLDAPSVSSDPPAFADLVHARLRDNPSEKDRVMLEVYALFVVLTEREEGTSWIAQKTVESLADHIDIMLPRPADEPQQQKVFNKDKYSTAWRPWMIYLGLGWEGLVLPTFFPHPTVRLERELPGLGQELGVGRELDPGDFLRALARRMPYLDGGTLFEEAMNRVRWRRTTQRLTVVLSDVLRELHDDGRIRLHLRGDTVGATRLAPDPTHEIQALSAVELIGGQA</sequence>
<proteinExistence type="predicted"/>
<dbReference type="AlphaFoldDB" id="A0A084SN43"/>
<reference evidence="1 2" key="1">
    <citation type="submission" date="2014-07" db="EMBL/GenBank/DDBJ databases">
        <title>Draft Genome Sequence of Gephyronic Acid Producer, Cystobacter violaceus Strain Cb vi76.</title>
        <authorList>
            <person name="Stevens D.C."/>
            <person name="Young J."/>
            <person name="Carmichael R."/>
            <person name="Tan J."/>
            <person name="Taylor R.E."/>
        </authorList>
    </citation>
    <scope>NUCLEOTIDE SEQUENCE [LARGE SCALE GENOMIC DNA]</scope>
    <source>
        <strain evidence="1 2">Cb vi76</strain>
    </source>
</reference>
<evidence type="ECO:0000313" key="1">
    <source>
        <dbReference type="EMBL" id="KFA89878.1"/>
    </source>
</evidence>
<dbReference type="RefSeq" id="WP_043403748.1">
    <property type="nucleotide sequence ID" value="NZ_JPMI01000231.1"/>
</dbReference>
<protein>
    <submittedName>
        <fullName evidence="1">Uncharacterized protein</fullName>
    </submittedName>
</protein>
<evidence type="ECO:0000313" key="2">
    <source>
        <dbReference type="Proteomes" id="UP000028547"/>
    </source>
</evidence>
<gene>
    <name evidence="1" type="ORF">Q664_32015</name>
</gene>
<name>A0A084SN43_9BACT</name>
<dbReference type="EMBL" id="JPMI01000231">
    <property type="protein sequence ID" value="KFA89878.1"/>
    <property type="molecule type" value="Genomic_DNA"/>
</dbReference>
<organism evidence="1 2">
    <name type="scientific">Archangium violaceum Cb vi76</name>
    <dbReference type="NCBI Taxonomy" id="1406225"/>
    <lineage>
        <taxon>Bacteria</taxon>
        <taxon>Pseudomonadati</taxon>
        <taxon>Myxococcota</taxon>
        <taxon>Myxococcia</taxon>
        <taxon>Myxococcales</taxon>
        <taxon>Cystobacterineae</taxon>
        <taxon>Archangiaceae</taxon>
        <taxon>Archangium</taxon>
    </lineage>
</organism>
<dbReference type="Proteomes" id="UP000028547">
    <property type="component" value="Unassembled WGS sequence"/>
</dbReference>